<keyword evidence="6" id="KW-1185">Reference proteome</keyword>
<sequence>MKATNKLTLKEVARTLGVSRTTVSNAYNRPDQLSAELREYIFQRAAEIGYHGPNPAGRLLRTGKTDAIGLIFYDRFSSVFEDEQAIELIRGITSVLEKNGTSLVMIPTMSTKQETNNTLSALVDGFIIFSGYHDENSPFLPILKSRGLPAVSIDHKYDGLPSVGINDYSAARLVASKVIESGHTNVIVMSLALARDHHRGFISEYRYLDKTESTAVNRIYGYMEIFNAYSNVNVDIFETSETDLTSDNLVNIAEQMIREKPDATAVVCMSDFMAEAVIRAAKNLHKQVPEQLSVVGFDGIRSGQLMENPLTTIRQPMFEKGRKVARMMLGFEVAKDRKLEFDWLEGATLSKRN</sequence>
<dbReference type="GO" id="GO:0003700">
    <property type="term" value="F:DNA-binding transcription factor activity"/>
    <property type="evidence" value="ECO:0007669"/>
    <property type="project" value="TreeGrafter"/>
</dbReference>
<evidence type="ECO:0000259" key="4">
    <source>
        <dbReference type="PROSITE" id="PS50932"/>
    </source>
</evidence>
<dbReference type="Pfam" id="PF13377">
    <property type="entry name" value="Peripla_BP_3"/>
    <property type="match status" value="1"/>
</dbReference>
<dbReference type="STRING" id="1445510.YC6258_01743"/>
<keyword evidence="2" id="KW-0238">DNA-binding</keyword>
<reference evidence="5 6" key="1">
    <citation type="submission" date="2014-01" db="EMBL/GenBank/DDBJ databases">
        <title>Full genme sequencing of cellulolytic bacterium Gynuella sunshinyii YC6258T gen. nov., sp. nov.</title>
        <authorList>
            <person name="Khan H."/>
            <person name="Chung E.J."/>
            <person name="Chung Y.R."/>
        </authorList>
    </citation>
    <scope>NUCLEOTIDE SEQUENCE [LARGE SCALE GENOMIC DNA]</scope>
    <source>
        <strain evidence="5 6">YC6258</strain>
    </source>
</reference>
<dbReference type="Proteomes" id="UP000032266">
    <property type="component" value="Chromosome"/>
</dbReference>
<dbReference type="AlphaFoldDB" id="A0A0C5VGT0"/>
<evidence type="ECO:0000256" key="2">
    <source>
        <dbReference type="ARBA" id="ARBA00023125"/>
    </source>
</evidence>
<evidence type="ECO:0000256" key="3">
    <source>
        <dbReference type="ARBA" id="ARBA00023163"/>
    </source>
</evidence>
<dbReference type="PANTHER" id="PTHR30146:SF138">
    <property type="entry name" value="TRANSCRIPTIONAL REGULATORY PROTEIN"/>
    <property type="match status" value="1"/>
</dbReference>
<dbReference type="PANTHER" id="PTHR30146">
    <property type="entry name" value="LACI-RELATED TRANSCRIPTIONAL REPRESSOR"/>
    <property type="match status" value="1"/>
</dbReference>
<dbReference type="PROSITE" id="PS50932">
    <property type="entry name" value="HTH_LACI_2"/>
    <property type="match status" value="1"/>
</dbReference>
<organism evidence="5 6">
    <name type="scientific">Gynuella sunshinyii YC6258</name>
    <dbReference type="NCBI Taxonomy" id="1445510"/>
    <lineage>
        <taxon>Bacteria</taxon>
        <taxon>Pseudomonadati</taxon>
        <taxon>Pseudomonadota</taxon>
        <taxon>Gammaproteobacteria</taxon>
        <taxon>Oceanospirillales</taxon>
        <taxon>Saccharospirillaceae</taxon>
        <taxon>Gynuella</taxon>
    </lineage>
</organism>
<evidence type="ECO:0000256" key="1">
    <source>
        <dbReference type="ARBA" id="ARBA00023015"/>
    </source>
</evidence>
<dbReference type="Pfam" id="PF00356">
    <property type="entry name" value="LacI"/>
    <property type="match status" value="1"/>
</dbReference>
<dbReference type="RefSeq" id="WP_044616468.1">
    <property type="nucleotide sequence ID" value="NZ_CP007142.1"/>
</dbReference>
<dbReference type="PATRIC" id="fig|1445510.3.peg.1707"/>
<dbReference type="InterPro" id="IPR046335">
    <property type="entry name" value="LacI/GalR-like_sensor"/>
</dbReference>
<feature type="domain" description="HTH lacI-type" evidence="4">
    <location>
        <begin position="7"/>
        <end position="62"/>
    </location>
</feature>
<dbReference type="InterPro" id="IPR010982">
    <property type="entry name" value="Lambda_DNA-bd_dom_sf"/>
</dbReference>
<dbReference type="KEGG" id="gsn:YC6258_01743"/>
<dbReference type="SUPFAM" id="SSF47413">
    <property type="entry name" value="lambda repressor-like DNA-binding domains"/>
    <property type="match status" value="1"/>
</dbReference>
<dbReference type="Gene3D" id="1.10.260.40">
    <property type="entry name" value="lambda repressor-like DNA-binding domains"/>
    <property type="match status" value="1"/>
</dbReference>
<dbReference type="GO" id="GO:0000976">
    <property type="term" value="F:transcription cis-regulatory region binding"/>
    <property type="evidence" value="ECO:0007669"/>
    <property type="project" value="TreeGrafter"/>
</dbReference>
<gene>
    <name evidence="5" type="ORF">YC6258_01743</name>
</gene>
<dbReference type="SUPFAM" id="SSF53822">
    <property type="entry name" value="Periplasmic binding protein-like I"/>
    <property type="match status" value="1"/>
</dbReference>
<evidence type="ECO:0000313" key="5">
    <source>
        <dbReference type="EMBL" id="AJQ93787.1"/>
    </source>
</evidence>
<proteinExistence type="predicted"/>
<dbReference type="InterPro" id="IPR028082">
    <property type="entry name" value="Peripla_BP_I"/>
</dbReference>
<dbReference type="InterPro" id="IPR000843">
    <property type="entry name" value="HTH_LacI"/>
</dbReference>
<dbReference type="OrthoDB" id="5171752at2"/>
<dbReference type="SMART" id="SM00354">
    <property type="entry name" value="HTH_LACI"/>
    <property type="match status" value="1"/>
</dbReference>
<protein>
    <submittedName>
        <fullName evidence="5">Transcriptional regulator</fullName>
    </submittedName>
</protein>
<dbReference type="CDD" id="cd06279">
    <property type="entry name" value="PBP1_LacI-like"/>
    <property type="match status" value="1"/>
</dbReference>
<keyword evidence="1" id="KW-0805">Transcription regulation</keyword>
<evidence type="ECO:0000313" key="6">
    <source>
        <dbReference type="Proteomes" id="UP000032266"/>
    </source>
</evidence>
<keyword evidence="3" id="KW-0804">Transcription</keyword>
<dbReference type="Gene3D" id="3.40.50.2300">
    <property type="match status" value="2"/>
</dbReference>
<dbReference type="HOGENOM" id="CLU_037628_6_1_6"/>
<name>A0A0C5VGT0_9GAMM</name>
<dbReference type="EMBL" id="CP007142">
    <property type="protein sequence ID" value="AJQ93787.1"/>
    <property type="molecule type" value="Genomic_DNA"/>
</dbReference>
<accession>A0A0C5VGT0</accession>
<dbReference type="CDD" id="cd01392">
    <property type="entry name" value="HTH_LacI"/>
    <property type="match status" value="1"/>
</dbReference>